<name>A0A1F6VQM6_9BACT</name>
<evidence type="ECO:0000313" key="3">
    <source>
        <dbReference type="EMBL" id="OGI71914.1"/>
    </source>
</evidence>
<dbReference type="Proteomes" id="UP000179686">
    <property type="component" value="Unassembled WGS sequence"/>
</dbReference>
<accession>A0A1F6VQM6</accession>
<sequence length="256" mass="28386">MVINIKEKIKSLIKQALQELGFADFDNMPEFTIEHPGSMAHGDYASNVAMVLAKATKTNPKDLAEKIVEALKRVLPLAKGEAGGGLIEKIEVAGAGFINFKLTPRYFNNTLKNIIANDLNNNFEFSNLYKNEKILVEHSSPNLFKSFHIGHVMNNTIGESITRLARASGAEVAVISYPSDLSLGIAKAVYILLEDGIEKLNTFKTDNEKLNYLGDCYVRGTKAYDDEVVQVRVRQIVKILYESTPGPEMEAYKIGK</sequence>
<keyword evidence="1" id="KW-0547">Nucleotide-binding</keyword>
<dbReference type="PANTHER" id="PTHR11956:SF5">
    <property type="entry name" value="ARGININE--TRNA LIGASE, CYTOPLASMIC"/>
    <property type="match status" value="1"/>
</dbReference>
<dbReference type="InterPro" id="IPR001278">
    <property type="entry name" value="Arg-tRNA-ligase"/>
</dbReference>
<comment type="caution">
    <text evidence="3">The sequence shown here is derived from an EMBL/GenBank/DDBJ whole genome shotgun (WGS) entry which is preliminary data.</text>
</comment>
<dbReference type="InterPro" id="IPR035684">
    <property type="entry name" value="ArgRS_core"/>
</dbReference>
<dbReference type="GO" id="GO:0005737">
    <property type="term" value="C:cytoplasm"/>
    <property type="evidence" value="ECO:0007669"/>
    <property type="project" value="InterPro"/>
</dbReference>
<feature type="non-terminal residue" evidence="3">
    <location>
        <position position="256"/>
    </location>
</feature>
<evidence type="ECO:0000259" key="2">
    <source>
        <dbReference type="SMART" id="SM01016"/>
    </source>
</evidence>
<dbReference type="PRINTS" id="PR01038">
    <property type="entry name" value="TRNASYNTHARG"/>
</dbReference>
<dbReference type="SMART" id="SM01016">
    <property type="entry name" value="Arg_tRNA_synt_N"/>
    <property type="match status" value="1"/>
</dbReference>
<protein>
    <submittedName>
        <fullName evidence="3">Arginine--tRNA ligase</fullName>
    </submittedName>
</protein>
<dbReference type="AlphaFoldDB" id="A0A1F6VQM6"/>
<dbReference type="Pfam" id="PF00750">
    <property type="entry name" value="tRNA-synt_1d"/>
    <property type="match status" value="1"/>
</dbReference>
<reference evidence="3 4" key="1">
    <citation type="journal article" date="2016" name="Nat. Commun.">
        <title>Thousands of microbial genomes shed light on interconnected biogeochemical processes in an aquifer system.</title>
        <authorList>
            <person name="Anantharaman K."/>
            <person name="Brown C.T."/>
            <person name="Hug L.A."/>
            <person name="Sharon I."/>
            <person name="Castelle C.J."/>
            <person name="Probst A.J."/>
            <person name="Thomas B.C."/>
            <person name="Singh A."/>
            <person name="Wilkins M.J."/>
            <person name="Karaoz U."/>
            <person name="Brodie E.L."/>
            <person name="Williams K.H."/>
            <person name="Hubbard S.S."/>
            <person name="Banfield J.F."/>
        </authorList>
    </citation>
    <scope>NUCLEOTIDE SEQUENCE [LARGE SCALE GENOMIC DNA]</scope>
</reference>
<dbReference type="GO" id="GO:0005524">
    <property type="term" value="F:ATP binding"/>
    <property type="evidence" value="ECO:0007669"/>
    <property type="project" value="UniProtKB-KW"/>
</dbReference>
<dbReference type="GO" id="GO:0006420">
    <property type="term" value="P:arginyl-tRNA aminoacylation"/>
    <property type="evidence" value="ECO:0007669"/>
    <property type="project" value="InterPro"/>
</dbReference>
<keyword evidence="1 3" id="KW-0436">Ligase</keyword>
<organism evidence="3 4">
    <name type="scientific">Candidatus Nomurabacteria bacterium RIFCSPHIGHO2_02_FULL_38_15</name>
    <dbReference type="NCBI Taxonomy" id="1801752"/>
    <lineage>
        <taxon>Bacteria</taxon>
        <taxon>Candidatus Nomuraibacteriota</taxon>
    </lineage>
</organism>
<keyword evidence="1" id="KW-0030">Aminoacyl-tRNA synthetase</keyword>
<dbReference type="Gene3D" id="3.40.50.620">
    <property type="entry name" value="HUPs"/>
    <property type="match status" value="1"/>
</dbReference>
<dbReference type="InterPro" id="IPR005148">
    <property type="entry name" value="Arg-tRNA-synth_N"/>
</dbReference>
<proteinExistence type="inferred from homology"/>
<gene>
    <name evidence="3" type="ORF">A3J61_00470</name>
</gene>
<evidence type="ECO:0000313" key="4">
    <source>
        <dbReference type="Proteomes" id="UP000179686"/>
    </source>
</evidence>
<comment type="similarity">
    <text evidence="1">Belongs to the class-I aminoacyl-tRNA synthetase family.</text>
</comment>
<dbReference type="InterPro" id="IPR036695">
    <property type="entry name" value="Arg-tRNA-synth_N_sf"/>
</dbReference>
<keyword evidence="1" id="KW-0067">ATP-binding</keyword>
<dbReference type="EMBL" id="MFUC01000016">
    <property type="protein sequence ID" value="OGI71914.1"/>
    <property type="molecule type" value="Genomic_DNA"/>
</dbReference>
<dbReference type="Pfam" id="PF03485">
    <property type="entry name" value="Arg_tRNA_synt_N"/>
    <property type="match status" value="1"/>
</dbReference>
<feature type="domain" description="Arginyl tRNA synthetase N-terminal" evidence="2">
    <location>
        <begin position="7"/>
        <end position="102"/>
    </location>
</feature>
<dbReference type="GO" id="GO:0004814">
    <property type="term" value="F:arginine-tRNA ligase activity"/>
    <property type="evidence" value="ECO:0007669"/>
    <property type="project" value="InterPro"/>
</dbReference>
<dbReference type="Gene3D" id="3.30.1360.70">
    <property type="entry name" value="Arginyl tRNA synthetase N-terminal domain"/>
    <property type="match status" value="1"/>
</dbReference>
<evidence type="ECO:0000256" key="1">
    <source>
        <dbReference type="RuleBase" id="RU363038"/>
    </source>
</evidence>
<dbReference type="PANTHER" id="PTHR11956">
    <property type="entry name" value="ARGINYL-TRNA SYNTHETASE"/>
    <property type="match status" value="1"/>
</dbReference>
<dbReference type="STRING" id="1801752.A3J61_00470"/>
<keyword evidence="1" id="KW-0648">Protein biosynthesis</keyword>
<dbReference type="SUPFAM" id="SSF55190">
    <property type="entry name" value="Arginyl-tRNA synthetase (ArgRS), N-terminal 'additional' domain"/>
    <property type="match status" value="1"/>
</dbReference>
<dbReference type="SUPFAM" id="SSF52374">
    <property type="entry name" value="Nucleotidylyl transferase"/>
    <property type="match status" value="1"/>
</dbReference>
<dbReference type="InterPro" id="IPR014729">
    <property type="entry name" value="Rossmann-like_a/b/a_fold"/>
</dbReference>